<evidence type="ECO:0008006" key="4">
    <source>
        <dbReference type="Google" id="ProtNLM"/>
    </source>
</evidence>
<evidence type="ECO:0000256" key="1">
    <source>
        <dbReference type="SAM" id="Phobius"/>
    </source>
</evidence>
<comment type="caution">
    <text evidence="2">The sequence shown here is derived from an EMBL/GenBank/DDBJ whole genome shotgun (WGS) entry which is preliminary data.</text>
</comment>
<name>A0ABX0LBA4_9NEIS</name>
<reference evidence="2 3" key="1">
    <citation type="submission" date="2020-03" db="EMBL/GenBank/DDBJ databases">
        <title>Draft genome sequence of environmentally isolated cultures.</title>
        <authorList>
            <person name="Wilson H.S."/>
            <person name="De Leon M.E."/>
        </authorList>
    </citation>
    <scope>NUCLEOTIDE SEQUENCE [LARGE SCALE GENOMIC DNA]</scope>
    <source>
        <strain evidence="2 3">HSC-31F16</strain>
    </source>
</reference>
<keyword evidence="1" id="KW-0812">Transmembrane</keyword>
<sequence>MALRDLITNPATGRLSTSDSTLVGAFVASTAALLYATVTGQLSEWLFVGYLAAWVTQCQASKRAAIARDALPAKPEDTQ</sequence>
<gene>
    <name evidence="2" type="ORF">HA052_15050</name>
</gene>
<dbReference type="EMBL" id="JAAOMA010000020">
    <property type="protein sequence ID" value="NHR06508.1"/>
    <property type="molecule type" value="Genomic_DNA"/>
</dbReference>
<accession>A0ABX0LBA4</accession>
<keyword evidence="3" id="KW-1185">Reference proteome</keyword>
<feature type="transmembrane region" description="Helical" evidence="1">
    <location>
        <begin position="20"/>
        <end position="38"/>
    </location>
</feature>
<keyword evidence="1" id="KW-0472">Membrane</keyword>
<evidence type="ECO:0000313" key="3">
    <source>
        <dbReference type="Proteomes" id="UP001515641"/>
    </source>
</evidence>
<dbReference type="Proteomes" id="UP001515641">
    <property type="component" value="Unassembled WGS sequence"/>
</dbReference>
<evidence type="ECO:0000313" key="2">
    <source>
        <dbReference type="EMBL" id="NHR06508.1"/>
    </source>
</evidence>
<proteinExistence type="predicted"/>
<protein>
    <recommendedName>
        <fullName evidence="4">Holin</fullName>
    </recommendedName>
</protein>
<keyword evidence="1" id="KW-1133">Transmembrane helix</keyword>
<dbReference type="RefSeq" id="WP_166452498.1">
    <property type="nucleotide sequence ID" value="NZ_JAAOMA010000020.1"/>
</dbReference>
<organism evidence="2 3">
    <name type="scientific">Chromobacterium fluminis</name>
    <dbReference type="NCBI Taxonomy" id="3044269"/>
    <lineage>
        <taxon>Bacteria</taxon>
        <taxon>Pseudomonadati</taxon>
        <taxon>Pseudomonadota</taxon>
        <taxon>Betaproteobacteria</taxon>
        <taxon>Neisseriales</taxon>
        <taxon>Chromobacteriaceae</taxon>
        <taxon>Chromobacterium</taxon>
    </lineage>
</organism>